<sequence length="123" mass="13242">MILILTDLAHGLTYLRRFHGYQCPQRGGGMNGGHGYALFCPLCCWLLLEPYAGAEGVGVGIPGMSPVLIEEFACFYTQDADSLRACLPCWGVCQACRDRLINLMPEGIGEVLGLAGLGGNRLH</sequence>
<comment type="caution">
    <text evidence="1">The sequence shown here is derived from an EMBL/GenBank/DDBJ whole genome shotgun (WGS) entry which is preliminary data.</text>
</comment>
<keyword evidence="2" id="KW-1185">Reference proteome</keyword>
<reference evidence="1" key="1">
    <citation type="submission" date="2023-05" db="EMBL/GenBank/DDBJ databases">
        <title>Nepenthes gracilis genome sequencing.</title>
        <authorList>
            <person name="Fukushima K."/>
        </authorList>
    </citation>
    <scope>NUCLEOTIDE SEQUENCE</scope>
    <source>
        <strain evidence="1">SING2019-196</strain>
    </source>
</reference>
<evidence type="ECO:0000313" key="1">
    <source>
        <dbReference type="EMBL" id="GMH11657.1"/>
    </source>
</evidence>
<name>A0AAD3SJ92_NEPGR</name>
<dbReference type="EMBL" id="BSYO01000011">
    <property type="protein sequence ID" value="GMH11657.1"/>
    <property type="molecule type" value="Genomic_DNA"/>
</dbReference>
<dbReference type="AlphaFoldDB" id="A0AAD3SJ92"/>
<evidence type="ECO:0000313" key="2">
    <source>
        <dbReference type="Proteomes" id="UP001279734"/>
    </source>
</evidence>
<organism evidence="1 2">
    <name type="scientific">Nepenthes gracilis</name>
    <name type="common">Slender pitcher plant</name>
    <dbReference type="NCBI Taxonomy" id="150966"/>
    <lineage>
        <taxon>Eukaryota</taxon>
        <taxon>Viridiplantae</taxon>
        <taxon>Streptophyta</taxon>
        <taxon>Embryophyta</taxon>
        <taxon>Tracheophyta</taxon>
        <taxon>Spermatophyta</taxon>
        <taxon>Magnoliopsida</taxon>
        <taxon>eudicotyledons</taxon>
        <taxon>Gunneridae</taxon>
        <taxon>Pentapetalae</taxon>
        <taxon>Caryophyllales</taxon>
        <taxon>Nepenthaceae</taxon>
        <taxon>Nepenthes</taxon>
    </lineage>
</organism>
<proteinExistence type="predicted"/>
<gene>
    <name evidence="1" type="ORF">Nepgr_013498</name>
</gene>
<accession>A0AAD3SJ92</accession>
<protein>
    <submittedName>
        <fullName evidence="1">Uncharacterized protein</fullName>
    </submittedName>
</protein>
<dbReference type="Proteomes" id="UP001279734">
    <property type="component" value="Unassembled WGS sequence"/>
</dbReference>